<dbReference type="Pfam" id="PF00027">
    <property type="entry name" value="cNMP_binding"/>
    <property type="match status" value="1"/>
</dbReference>
<evidence type="ECO:0000256" key="3">
    <source>
        <dbReference type="ARBA" id="ARBA00023163"/>
    </source>
</evidence>
<feature type="domain" description="HTH crp-type" evidence="4">
    <location>
        <begin position="145"/>
        <end position="208"/>
    </location>
</feature>
<dbReference type="InterPro" id="IPR012318">
    <property type="entry name" value="HTH_CRP"/>
</dbReference>
<dbReference type="InterPro" id="IPR000595">
    <property type="entry name" value="cNMP-bd_dom"/>
</dbReference>
<dbReference type="Pfam" id="PF13545">
    <property type="entry name" value="HTH_Crp_2"/>
    <property type="match status" value="1"/>
</dbReference>
<dbReference type="SMART" id="SM00419">
    <property type="entry name" value="HTH_CRP"/>
    <property type="match status" value="1"/>
</dbReference>
<dbReference type="InterPro" id="IPR014710">
    <property type="entry name" value="RmlC-like_jellyroll"/>
</dbReference>
<sequence>MTEKTIITQALHYLSPDLVSEISASAIIKEIPKDNEILREGQYVKVIPIVLEGLIKVFTRHKDKELLLYYIRPKESCIMSFSASLKNEPSKVFAITEEDTTALLLPVDKVSDWINQFPDINTLFFQQYNLRYSELLDTIHHVLFDKMDQRLLDYLKEKVRVTNNNPLKLSHRQIADELGTAREVISRTMKKLETENLVKQLANGIEIL</sequence>
<dbReference type="PROSITE" id="PS51063">
    <property type="entry name" value="HTH_CRP_2"/>
    <property type="match status" value="1"/>
</dbReference>
<dbReference type="SUPFAM" id="SSF46785">
    <property type="entry name" value="Winged helix' DNA-binding domain"/>
    <property type="match status" value="1"/>
</dbReference>
<keyword evidence="2" id="KW-0238">DNA-binding</keyword>
<evidence type="ECO:0000256" key="2">
    <source>
        <dbReference type="ARBA" id="ARBA00023125"/>
    </source>
</evidence>
<dbReference type="RefSeq" id="WP_260572449.1">
    <property type="nucleotide sequence ID" value="NZ_CP104205.1"/>
</dbReference>
<accession>A0ABY5Y6X9</accession>
<evidence type="ECO:0000313" key="5">
    <source>
        <dbReference type="EMBL" id="UWX54591.1"/>
    </source>
</evidence>
<evidence type="ECO:0000256" key="1">
    <source>
        <dbReference type="ARBA" id="ARBA00023015"/>
    </source>
</evidence>
<dbReference type="InterPro" id="IPR018490">
    <property type="entry name" value="cNMP-bd_dom_sf"/>
</dbReference>
<dbReference type="Gene3D" id="1.10.10.10">
    <property type="entry name" value="Winged helix-like DNA-binding domain superfamily/Winged helix DNA-binding domain"/>
    <property type="match status" value="1"/>
</dbReference>
<dbReference type="InterPro" id="IPR036390">
    <property type="entry name" value="WH_DNA-bd_sf"/>
</dbReference>
<dbReference type="InterPro" id="IPR036388">
    <property type="entry name" value="WH-like_DNA-bd_sf"/>
</dbReference>
<proteinExistence type="predicted"/>
<evidence type="ECO:0000259" key="4">
    <source>
        <dbReference type="PROSITE" id="PS51063"/>
    </source>
</evidence>
<organism evidence="5 6">
    <name type="scientific">Maribacter litopenaei</name>
    <dbReference type="NCBI Taxonomy" id="2976127"/>
    <lineage>
        <taxon>Bacteria</taxon>
        <taxon>Pseudomonadati</taxon>
        <taxon>Bacteroidota</taxon>
        <taxon>Flavobacteriia</taxon>
        <taxon>Flavobacteriales</taxon>
        <taxon>Flavobacteriaceae</taxon>
        <taxon>Maribacter</taxon>
    </lineage>
</organism>
<dbReference type="SUPFAM" id="SSF51206">
    <property type="entry name" value="cAMP-binding domain-like"/>
    <property type="match status" value="1"/>
</dbReference>
<keyword evidence="1" id="KW-0805">Transcription regulation</keyword>
<keyword evidence="3" id="KW-0804">Transcription</keyword>
<dbReference type="Proteomes" id="UP001059209">
    <property type="component" value="Chromosome"/>
</dbReference>
<dbReference type="PRINTS" id="PR00034">
    <property type="entry name" value="HTHCRP"/>
</dbReference>
<keyword evidence="6" id="KW-1185">Reference proteome</keyword>
<dbReference type="CDD" id="cd00092">
    <property type="entry name" value="HTH_CRP"/>
    <property type="match status" value="1"/>
</dbReference>
<evidence type="ECO:0000313" key="6">
    <source>
        <dbReference type="Proteomes" id="UP001059209"/>
    </source>
</evidence>
<reference evidence="5" key="1">
    <citation type="submission" date="2022-09" db="EMBL/GenBank/DDBJ databases">
        <title>Maribacter litopenaei sp. nov., isolated from the intestinal tract of the Pacific White Shrimp, Litopenaeus vannamei.</title>
        <authorList>
            <person name="Kim S.Y."/>
            <person name="Hwang C.Y."/>
        </authorList>
    </citation>
    <scope>NUCLEOTIDE SEQUENCE</scope>
    <source>
        <strain evidence="5">HL-LV01</strain>
    </source>
</reference>
<dbReference type="CDD" id="cd00038">
    <property type="entry name" value="CAP_ED"/>
    <property type="match status" value="1"/>
</dbReference>
<name>A0ABY5Y6X9_9FLAO</name>
<dbReference type="Gene3D" id="2.60.120.10">
    <property type="entry name" value="Jelly Rolls"/>
    <property type="match status" value="1"/>
</dbReference>
<gene>
    <name evidence="5" type="ORF">NYZ99_17195</name>
</gene>
<protein>
    <submittedName>
        <fullName evidence="5">Crp/Fnr family transcriptional regulator</fullName>
    </submittedName>
</protein>
<dbReference type="EMBL" id="CP104205">
    <property type="protein sequence ID" value="UWX54591.1"/>
    <property type="molecule type" value="Genomic_DNA"/>
</dbReference>